<dbReference type="InterPro" id="IPR016208">
    <property type="entry name" value="Ald_Oxase/xanthine_DH-like"/>
</dbReference>
<dbReference type="EC" id="1.17.1.4" evidence="5"/>
<dbReference type="GO" id="GO:0004854">
    <property type="term" value="F:xanthine dehydrogenase activity"/>
    <property type="evidence" value="ECO:0007669"/>
    <property type="project" value="UniProtKB-EC"/>
</dbReference>
<dbReference type="Gene3D" id="3.30.365.10">
    <property type="entry name" value="Aldehyde oxidase/xanthine dehydrogenase, molybdopterin binding domain"/>
    <property type="match status" value="4"/>
</dbReference>
<keyword evidence="6" id="KW-1185">Reference proteome</keyword>
<evidence type="ECO:0000259" key="4">
    <source>
        <dbReference type="SMART" id="SM01008"/>
    </source>
</evidence>
<evidence type="ECO:0000256" key="1">
    <source>
        <dbReference type="ARBA" id="ARBA00022505"/>
    </source>
</evidence>
<dbReference type="SMART" id="SM01008">
    <property type="entry name" value="Ald_Xan_dh_C"/>
    <property type="match status" value="1"/>
</dbReference>
<feature type="region of interest" description="Disordered" evidence="3">
    <location>
        <begin position="10"/>
        <end position="35"/>
    </location>
</feature>
<dbReference type="SUPFAM" id="SSF56003">
    <property type="entry name" value="Molybdenum cofactor-binding domain"/>
    <property type="match status" value="1"/>
</dbReference>
<evidence type="ECO:0000256" key="3">
    <source>
        <dbReference type="SAM" id="MobiDB-lite"/>
    </source>
</evidence>
<accession>A0ABW2RE36</accession>
<dbReference type="SUPFAM" id="SSF54665">
    <property type="entry name" value="CO dehydrogenase molybdoprotein N-domain-like"/>
    <property type="match status" value="1"/>
</dbReference>
<name>A0ABW2RE36_9BURK</name>
<dbReference type="InterPro" id="IPR037165">
    <property type="entry name" value="AldOxase/xan_DH_Mopterin-bd_sf"/>
</dbReference>
<dbReference type="PANTHER" id="PTHR11908:SF132">
    <property type="entry name" value="ALDEHYDE OXIDASE 1-RELATED"/>
    <property type="match status" value="1"/>
</dbReference>
<dbReference type="InterPro" id="IPR014309">
    <property type="entry name" value="Xanthine_DH_Mopterin-bd_su"/>
</dbReference>
<dbReference type="Pfam" id="PF20256">
    <property type="entry name" value="MoCoBD_2"/>
    <property type="match status" value="1"/>
</dbReference>
<comment type="caution">
    <text evidence="5">The sequence shown here is derived from an EMBL/GenBank/DDBJ whole genome shotgun (WGS) entry which is preliminary data.</text>
</comment>
<proteinExistence type="predicted"/>
<dbReference type="PANTHER" id="PTHR11908">
    <property type="entry name" value="XANTHINE DEHYDROGENASE"/>
    <property type="match status" value="1"/>
</dbReference>
<organism evidence="5 6">
    <name type="scientific">Hydrogenophaga bisanensis</name>
    <dbReference type="NCBI Taxonomy" id="439611"/>
    <lineage>
        <taxon>Bacteria</taxon>
        <taxon>Pseudomonadati</taxon>
        <taxon>Pseudomonadota</taxon>
        <taxon>Betaproteobacteria</taxon>
        <taxon>Burkholderiales</taxon>
        <taxon>Comamonadaceae</taxon>
        <taxon>Hydrogenophaga</taxon>
    </lineage>
</organism>
<feature type="domain" description="Aldehyde oxidase/xanthine dehydrogenase a/b hammerhead" evidence="4">
    <location>
        <begin position="58"/>
        <end position="165"/>
    </location>
</feature>
<dbReference type="NCBIfam" id="TIGR02965">
    <property type="entry name" value="xanthine_xdhB"/>
    <property type="match status" value="1"/>
</dbReference>
<dbReference type="Pfam" id="PF02738">
    <property type="entry name" value="MoCoBD_1"/>
    <property type="match status" value="1"/>
</dbReference>
<dbReference type="InterPro" id="IPR036856">
    <property type="entry name" value="Ald_Oxase/Xan_DH_a/b_sf"/>
</dbReference>
<evidence type="ECO:0000313" key="6">
    <source>
        <dbReference type="Proteomes" id="UP001596495"/>
    </source>
</evidence>
<keyword evidence="1" id="KW-0500">Molybdenum</keyword>
<evidence type="ECO:0000256" key="2">
    <source>
        <dbReference type="ARBA" id="ARBA00023002"/>
    </source>
</evidence>
<dbReference type="Pfam" id="PF01315">
    <property type="entry name" value="Ald_Xan_dh_C"/>
    <property type="match status" value="1"/>
</dbReference>
<keyword evidence="2 5" id="KW-0560">Oxidoreductase</keyword>
<gene>
    <name evidence="5" type="primary">xdhB</name>
    <name evidence="5" type="ORF">ACFQNJ_17495</name>
</gene>
<evidence type="ECO:0000313" key="5">
    <source>
        <dbReference type="EMBL" id="MFC7436307.1"/>
    </source>
</evidence>
<dbReference type="Proteomes" id="UP001596495">
    <property type="component" value="Unassembled WGS sequence"/>
</dbReference>
<sequence>MNAPDLKLVVSKRDPAAGPPQGGISPLGGQRPASAAECGGATAAGVSRFHESAKAQVAGAATYIDDIPEVRGTLHAAPVCSPVAHGVLKGIDPSAALAVPGVHAFIGADDIPGDKLLAAFAHDEPVFAQGTVQFLGQVGGLIVADDVMTARRAARLVKWDIEVLEPVITPQQAHAKQSYVLPPVHVTRGDAAAALQRAPHRLEGAFEVGGQEHFYLEGQIAYVLPLEQQQWWVYSSTQHPGEVQHWVSHALGLANHAVTVECRRMGGGFGGKETQAGHLAVWAAIAANKLRRPVKLRLDRDDDFMITGKRHPFAYRYRVGFDDRGHLCGLELDMLANCGFSADLSGPVADRAIFHADNAYFLEDVAIHSYRCKTNTQSHTAYRGFGGPQGVIVIERIMGDIARHLGVDALDVRLANLYGIEDRNVTHYQMAVEDNILEPLMTQLALTSGYRERAEQIAQWNASSPVIKRGISLTPVKFGISFTATLFNQAGALVHVYTDGSVQVNHGGTEMGQGLNTKVAAIVADELGVPFDKVLSTASDTSKVPNASATAASSGTDLNGRAAQFAARQVRQNLAAFVAGLDGVGAGAVRFEGGQVITEKQTRTWESVVGAAYANRIQLWSDGFYRTPKIHYDKTTMLGRPFYYFAYGAAVTEVAIDTLTGESRVLKVDILHDVGRSINPAIDIGQIEGGFVQGMGWLTTEQLVWNAKGYLQTHAPSTYKIPATGDIPAHFKVDLWPEPNREDNVHGSKAVGEPPFMLAISVFEALRDAVAQAGGRPEAMNAPATAEEVLRAVQGL</sequence>
<dbReference type="EMBL" id="JBHTBX010000016">
    <property type="protein sequence ID" value="MFC7436307.1"/>
    <property type="molecule type" value="Genomic_DNA"/>
</dbReference>
<dbReference type="InterPro" id="IPR008274">
    <property type="entry name" value="AldOxase/xan_DH_MoCoBD1"/>
</dbReference>
<dbReference type="RefSeq" id="WP_382259866.1">
    <property type="nucleotide sequence ID" value="NZ_JBHTBX010000016.1"/>
</dbReference>
<protein>
    <submittedName>
        <fullName evidence="5">Xanthine dehydrogenase molybdopterin binding subunit</fullName>
        <ecNumber evidence="5">1.17.1.4</ecNumber>
    </submittedName>
</protein>
<reference evidence="6" key="1">
    <citation type="journal article" date="2019" name="Int. J. Syst. Evol. Microbiol.">
        <title>The Global Catalogue of Microorganisms (GCM) 10K type strain sequencing project: providing services to taxonomists for standard genome sequencing and annotation.</title>
        <authorList>
            <consortium name="The Broad Institute Genomics Platform"/>
            <consortium name="The Broad Institute Genome Sequencing Center for Infectious Disease"/>
            <person name="Wu L."/>
            <person name="Ma J."/>
        </authorList>
    </citation>
    <scope>NUCLEOTIDE SEQUENCE [LARGE SCALE GENOMIC DNA]</scope>
    <source>
        <strain evidence="6">CCUG 54518</strain>
    </source>
</reference>
<dbReference type="Gene3D" id="3.90.1170.50">
    <property type="entry name" value="Aldehyde oxidase/xanthine dehydrogenase, a/b hammerhead"/>
    <property type="match status" value="1"/>
</dbReference>
<dbReference type="InterPro" id="IPR000674">
    <property type="entry name" value="Ald_Oxase/Xan_DH_a/b"/>
</dbReference>
<dbReference type="InterPro" id="IPR046867">
    <property type="entry name" value="AldOxase/xan_DH_MoCoBD2"/>
</dbReference>